<comment type="subcellular location">
    <subcellularLocation>
        <location evidence="1">Nucleus</location>
    </subcellularLocation>
</comment>
<keyword evidence="2" id="KW-0678">Repressor</keyword>
<evidence type="ECO:0000256" key="3">
    <source>
        <dbReference type="ARBA" id="ARBA00022723"/>
    </source>
</evidence>
<keyword evidence="6" id="KW-0862">Zinc</keyword>
<dbReference type="Proteomes" id="UP000324091">
    <property type="component" value="Unassembled WGS sequence"/>
</dbReference>
<evidence type="ECO:0000256" key="10">
    <source>
        <dbReference type="ARBA" id="ARBA00023242"/>
    </source>
</evidence>
<protein>
    <submittedName>
        <fullName evidence="13">Zinc finger protein ZFPM1</fullName>
    </submittedName>
</protein>
<feature type="non-terminal residue" evidence="13">
    <location>
        <position position="200"/>
    </location>
</feature>
<dbReference type="GO" id="GO:0000122">
    <property type="term" value="P:negative regulation of transcription by RNA polymerase II"/>
    <property type="evidence" value="ECO:0007669"/>
    <property type="project" value="TreeGrafter"/>
</dbReference>
<dbReference type="InterPro" id="IPR039746">
    <property type="entry name" value="FOG"/>
</dbReference>
<feature type="compositionally biased region" description="Low complexity" evidence="11">
    <location>
        <begin position="127"/>
        <end position="145"/>
    </location>
</feature>
<evidence type="ECO:0000313" key="14">
    <source>
        <dbReference type="Proteomes" id="UP000324091"/>
    </source>
</evidence>
<evidence type="ECO:0000256" key="8">
    <source>
        <dbReference type="ARBA" id="ARBA00023125"/>
    </source>
</evidence>
<dbReference type="InterPro" id="IPR036236">
    <property type="entry name" value="Znf_C2H2_sf"/>
</dbReference>
<dbReference type="EMBL" id="RHFK02000422">
    <property type="protein sequence ID" value="TWW54065.1"/>
    <property type="molecule type" value="Genomic_DNA"/>
</dbReference>
<evidence type="ECO:0000256" key="1">
    <source>
        <dbReference type="ARBA" id="ARBA00004123"/>
    </source>
</evidence>
<keyword evidence="10" id="KW-0539">Nucleus</keyword>
<evidence type="ECO:0000256" key="7">
    <source>
        <dbReference type="ARBA" id="ARBA00023015"/>
    </source>
</evidence>
<dbReference type="GO" id="GO:0030218">
    <property type="term" value="P:erythrocyte differentiation"/>
    <property type="evidence" value="ECO:0007669"/>
    <property type="project" value="TreeGrafter"/>
</dbReference>
<evidence type="ECO:0000259" key="12">
    <source>
        <dbReference type="PROSITE" id="PS51810"/>
    </source>
</evidence>
<name>A0A5C6MHP1_9TELE</name>
<evidence type="ECO:0000256" key="2">
    <source>
        <dbReference type="ARBA" id="ARBA00022491"/>
    </source>
</evidence>
<keyword evidence="7" id="KW-0805">Transcription regulation</keyword>
<feature type="region of interest" description="Disordered" evidence="11">
    <location>
        <begin position="112"/>
        <end position="147"/>
    </location>
</feature>
<dbReference type="GO" id="GO:0030219">
    <property type="term" value="P:megakaryocyte differentiation"/>
    <property type="evidence" value="ECO:0007669"/>
    <property type="project" value="TreeGrafter"/>
</dbReference>
<keyword evidence="9" id="KW-0804">Transcription</keyword>
<proteinExistence type="predicted"/>
<organism evidence="13 14">
    <name type="scientific">Takifugu flavidus</name>
    <name type="common">sansaifugu</name>
    <dbReference type="NCBI Taxonomy" id="433684"/>
    <lineage>
        <taxon>Eukaryota</taxon>
        <taxon>Metazoa</taxon>
        <taxon>Chordata</taxon>
        <taxon>Craniata</taxon>
        <taxon>Vertebrata</taxon>
        <taxon>Euteleostomi</taxon>
        <taxon>Actinopterygii</taxon>
        <taxon>Neopterygii</taxon>
        <taxon>Teleostei</taxon>
        <taxon>Neoteleostei</taxon>
        <taxon>Acanthomorphata</taxon>
        <taxon>Eupercaria</taxon>
        <taxon>Tetraodontiformes</taxon>
        <taxon>Tetradontoidea</taxon>
        <taxon>Tetraodontidae</taxon>
        <taxon>Takifugu</taxon>
    </lineage>
</organism>
<keyword evidence="3" id="KW-0479">Metal-binding</keyword>
<dbReference type="GO" id="GO:0005634">
    <property type="term" value="C:nucleus"/>
    <property type="evidence" value="ECO:0007669"/>
    <property type="project" value="UniProtKB-SubCell"/>
</dbReference>
<accession>A0A5C6MHP1</accession>
<dbReference type="GO" id="GO:0009653">
    <property type="term" value="P:anatomical structure morphogenesis"/>
    <property type="evidence" value="ECO:0007669"/>
    <property type="project" value="UniProtKB-ARBA"/>
</dbReference>
<sequence>MAILCVSLQDPKVRVVCEQGAFPGEVLLASVMPPPGSSCSPPSVKEEPLYPAALHSNIQLLPQQAGMAAILATAVVNKDIFPCKDCGIWYRSERNLQAHLMYYCASRQKAPSAASSPPQDKPKESYPTSASAPSHSATKAAPAPARWRSTCGRNSAFTTKANCERHLKVHTDTLNGVCHGCGFVSTTRDILYSHLVTSHM</sequence>
<evidence type="ECO:0000256" key="6">
    <source>
        <dbReference type="ARBA" id="ARBA00022833"/>
    </source>
</evidence>
<evidence type="ECO:0000256" key="11">
    <source>
        <dbReference type="SAM" id="MobiDB-lite"/>
    </source>
</evidence>
<dbReference type="InterPro" id="IPR034731">
    <property type="entry name" value="Znf_CCHC_FOG"/>
</dbReference>
<evidence type="ECO:0000256" key="4">
    <source>
        <dbReference type="ARBA" id="ARBA00022737"/>
    </source>
</evidence>
<evidence type="ECO:0000256" key="5">
    <source>
        <dbReference type="ARBA" id="ARBA00022771"/>
    </source>
</evidence>
<dbReference type="PROSITE" id="PS51810">
    <property type="entry name" value="ZF_CCHC_FOG"/>
    <property type="match status" value="1"/>
</dbReference>
<dbReference type="PANTHER" id="PTHR12958">
    <property type="entry name" value="FRIEND OF GATA2-RELATED"/>
    <property type="match status" value="1"/>
</dbReference>
<evidence type="ECO:0000313" key="13">
    <source>
        <dbReference type="EMBL" id="TWW54065.1"/>
    </source>
</evidence>
<feature type="domain" description="CCHC FOG-type" evidence="12">
    <location>
        <begin position="75"/>
        <end position="108"/>
    </location>
</feature>
<dbReference type="GO" id="GO:0045944">
    <property type="term" value="P:positive regulation of transcription by RNA polymerase II"/>
    <property type="evidence" value="ECO:0007669"/>
    <property type="project" value="TreeGrafter"/>
</dbReference>
<dbReference type="GO" id="GO:0003677">
    <property type="term" value="F:DNA binding"/>
    <property type="evidence" value="ECO:0007669"/>
    <property type="project" value="UniProtKB-KW"/>
</dbReference>
<dbReference type="PANTHER" id="PTHR12958:SF4">
    <property type="entry name" value="ZINC FINGER PROTEIN ZFPM1"/>
    <property type="match status" value="1"/>
</dbReference>
<evidence type="ECO:0000256" key="9">
    <source>
        <dbReference type="ARBA" id="ARBA00023163"/>
    </source>
</evidence>
<reference evidence="13 14" key="1">
    <citation type="submission" date="2019-04" db="EMBL/GenBank/DDBJ databases">
        <title>Chromosome genome assembly for Takifugu flavidus.</title>
        <authorList>
            <person name="Xiao S."/>
        </authorList>
    </citation>
    <scope>NUCLEOTIDE SEQUENCE [LARGE SCALE GENOMIC DNA]</scope>
    <source>
        <strain evidence="13">HTHZ2018</strain>
        <tissue evidence="13">Muscle</tissue>
    </source>
</reference>
<dbReference type="GO" id="GO:0061629">
    <property type="term" value="F:RNA polymerase II-specific DNA-binding transcription factor binding"/>
    <property type="evidence" value="ECO:0007669"/>
    <property type="project" value="InterPro"/>
</dbReference>
<comment type="caution">
    <text evidence="13">The sequence shown here is derived from an EMBL/GenBank/DDBJ whole genome shotgun (WGS) entry which is preliminary data.</text>
</comment>
<keyword evidence="8" id="KW-0238">DNA-binding</keyword>
<dbReference type="SUPFAM" id="SSF57667">
    <property type="entry name" value="beta-beta-alpha zinc fingers"/>
    <property type="match status" value="1"/>
</dbReference>
<keyword evidence="14" id="KW-1185">Reference proteome</keyword>
<dbReference type="AlphaFoldDB" id="A0A5C6MHP1"/>
<keyword evidence="4" id="KW-0677">Repeat</keyword>
<dbReference type="GO" id="GO:0007507">
    <property type="term" value="P:heart development"/>
    <property type="evidence" value="ECO:0007669"/>
    <property type="project" value="TreeGrafter"/>
</dbReference>
<gene>
    <name evidence="13" type="ORF">D4764_0275610</name>
</gene>
<dbReference type="GO" id="GO:0008270">
    <property type="term" value="F:zinc ion binding"/>
    <property type="evidence" value="ECO:0007669"/>
    <property type="project" value="UniProtKB-KW"/>
</dbReference>
<keyword evidence="5" id="KW-0863">Zinc-finger</keyword>
<dbReference type="Gene3D" id="3.30.160.60">
    <property type="entry name" value="Classic Zinc Finger"/>
    <property type="match status" value="1"/>
</dbReference>